<dbReference type="Gene3D" id="4.10.95.10">
    <property type="entry name" value="Cytochrome c oxidase, subunit VIa"/>
    <property type="match status" value="1"/>
</dbReference>
<comment type="similarity">
    <text evidence="6">Belongs to the cytochrome c oxidase subunit 6A family.</text>
</comment>
<comment type="caution">
    <text evidence="7">The sequence shown here is derived from an EMBL/GenBank/DDBJ whole genome shotgun (WGS) entry which is preliminary data.</text>
</comment>
<dbReference type="PIRSF" id="PIRSF000277">
    <property type="entry name" value="COX6A1"/>
    <property type="match status" value="1"/>
</dbReference>
<evidence type="ECO:0000256" key="6">
    <source>
        <dbReference type="RuleBase" id="RU004396"/>
    </source>
</evidence>
<dbReference type="SUPFAM" id="SSF81411">
    <property type="entry name" value="Mitochondrial cytochrome c oxidase subunit VIa"/>
    <property type="match status" value="1"/>
</dbReference>
<dbReference type="EMBL" id="NHTK01006137">
    <property type="protein sequence ID" value="PPQ62746.1"/>
    <property type="molecule type" value="Genomic_DNA"/>
</dbReference>
<evidence type="ECO:0000256" key="3">
    <source>
        <dbReference type="ARBA" id="ARBA00022946"/>
    </source>
</evidence>
<evidence type="ECO:0000256" key="4">
    <source>
        <dbReference type="ARBA" id="ARBA00023128"/>
    </source>
</evidence>
<dbReference type="GO" id="GO:0006123">
    <property type="term" value="P:mitochondrial electron transport, cytochrome c to oxygen"/>
    <property type="evidence" value="ECO:0007669"/>
    <property type="project" value="TreeGrafter"/>
</dbReference>
<keyword evidence="3" id="KW-0809">Transit peptide</keyword>
<dbReference type="AlphaFoldDB" id="A0A409V8A6"/>
<dbReference type="InterPro" id="IPR001349">
    <property type="entry name" value="Cyt_c_oxidase_su6a"/>
</dbReference>
<evidence type="ECO:0000313" key="8">
    <source>
        <dbReference type="Proteomes" id="UP000284842"/>
    </source>
</evidence>
<dbReference type="PANTHER" id="PTHR11504">
    <property type="entry name" value="CYTOCHROME C OXIDASE POLYPEPTIDE VIA"/>
    <property type="match status" value="1"/>
</dbReference>
<evidence type="ECO:0000313" key="7">
    <source>
        <dbReference type="EMBL" id="PPQ62746.1"/>
    </source>
</evidence>
<proteinExistence type="inferred from homology"/>
<keyword evidence="2" id="KW-0999">Mitochondrion inner membrane</keyword>
<evidence type="ECO:0000256" key="1">
    <source>
        <dbReference type="ARBA" id="ARBA00004273"/>
    </source>
</evidence>
<dbReference type="InterPro" id="IPR036418">
    <property type="entry name" value="Cyt_c_oxidase_su6a_sf"/>
</dbReference>
<dbReference type="InParanoid" id="A0A409V8A6"/>
<comment type="subcellular location">
    <subcellularLocation>
        <location evidence="1">Mitochondrion inner membrane</location>
    </subcellularLocation>
</comment>
<evidence type="ECO:0000256" key="2">
    <source>
        <dbReference type="ARBA" id="ARBA00022792"/>
    </source>
</evidence>
<dbReference type="GO" id="GO:0005743">
    <property type="term" value="C:mitochondrial inner membrane"/>
    <property type="evidence" value="ECO:0007669"/>
    <property type="project" value="UniProtKB-SubCell"/>
</dbReference>
<dbReference type="Proteomes" id="UP000284842">
    <property type="component" value="Unassembled WGS sequence"/>
</dbReference>
<protein>
    <recommendedName>
        <fullName evidence="9">Mitochondrial cytochrome c oxidase subunit VIa</fullName>
    </recommendedName>
</protein>
<dbReference type="STRING" id="181874.A0A409V8A6"/>
<name>A0A409V8A6_9AGAR</name>
<dbReference type="PANTHER" id="PTHR11504:SF0">
    <property type="entry name" value="CYTOCHROME C OXIDASE SUBUNIT"/>
    <property type="match status" value="1"/>
</dbReference>
<evidence type="ECO:0000256" key="5">
    <source>
        <dbReference type="ARBA" id="ARBA00023136"/>
    </source>
</evidence>
<dbReference type="FunCoup" id="A0A409V8A6">
    <property type="interactions" value="78"/>
</dbReference>
<dbReference type="GO" id="GO:0030234">
    <property type="term" value="F:enzyme regulator activity"/>
    <property type="evidence" value="ECO:0007669"/>
    <property type="project" value="TreeGrafter"/>
</dbReference>
<organism evidence="7 8">
    <name type="scientific">Panaeolus cyanescens</name>
    <dbReference type="NCBI Taxonomy" id="181874"/>
    <lineage>
        <taxon>Eukaryota</taxon>
        <taxon>Fungi</taxon>
        <taxon>Dikarya</taxon>
        <taxon>Basidiomycota</taxon>
        <taxon>Agaricomycotina</taxon>
        <taxon>Agaricomycetes</taxon>
        <taxon>Agaricomycetidae</taxon>
        <taxon>Agaricales</taxon>
        <taxon>Agaricineae</taxon>
        <taxon>Galeropsidaceae</taxon>
        <taxon>Panaeolus</taxon>
    </lineage>
</organism>
<keyword evidence="8" id="KW-1185">Reference proteome</keyword>
<evidence type="ECO:0008006" key="9">
    <source>
        <dbReference type="Google" id="ProtNLM"/>
    </source>
</evidence>
<sequence length="127" mass="14348">MLFAARTSVRQLARAVPRRNFATTGESALEKYLAEDKALQHHAAQTTDLWRKISYYVCIPGIAVCVAWVYNAEVEHAAHIEHLKHENGGVLPETPGYDFLNRRAKPFPWGPNSLFFNAHVNKDMSEA</sequence>
<reference evidence="7 8" key="1">
    <citation type="journal article" date="2018" name="Evol. Lett.">
        <title>Horizontal gene cluster transfer increased hallucinogenic mushroom diversity.</title>
        <authorList>
            <person name="Reynolds H.T."/>
            <person name="Vijayakumar V."/>
            <person name="Gluck-Thaler E."/>
            <person name="Korotkin H.B."/>
            <person name="Matheny P.B."/>
            <person name="Slot J.C."/>
        </authorList>
    </citation>
    <scope>NUCLEOTIDE SEQUENCE [LARGE SCALE GENOMIC DNA]</scope>
    <source>
        <strain evidence="7 8">2629</strain>
    </source>
</reference>
<keyword evidence="5" id="KW-0472">Membrane</keyword>
<gene>
    <name evidence="7" type="ORF">CVT24_000440</name>
</gene>
<dbReference type="Pfam" id="PF02046">
    <property type="entry name" value="COX6A"/>
    <property type="match status" value="1"/>
</dbReference>
<keyword evidence="4" id="KW-0496">Mitochondrion</keyword>
<dbReference type="OrthoDB" id="5947505at2759"/>
<accession>A0A409V8A6</accession>